<dbReference type="PANTHER" id="PTHR30055:SF220">
    <property type="entry name" value="TETR-FAMILY REGULATORY PROTEIN"/>
    <property type="match status" value="1"/>
</dbReference>
<dbReference type="Pfam" id="PF00440">
    <property type="entry name" value="TetR_N"/>
    <property type="match status" value="1"/>
</dbReference>
<dbReference type="OrthoDB" id="7056813at2"/>
<dbReference type="Proteomes" id="UP000195807">
    <property type="component" value="Plasmid pCME4A9I"/>
</dbReference>
<dbReference type="EMBL" id="CP060053">
    <property type="protein sequence ID" value="QNE07461.1"/>
    <property type="molecule type" value="Genomic_DNA"/>
</dbReference>
<dbReference type="SUPFAM" id="SSF46689">
    <property type="entry name" value="Homeodomain-like"/>
    <property type="match status" value="1"/>
</dbReference>
<dbReference type="Pfam" id="PF13305">
    <property type="entry name" value="TetR_C_33"/>
    <property type="match status" value="1"/>
</dbReference>
<dbReference type="PROSITE" id="PS50977">
    <property type="entry name" value="HTH_TETR_2"/>
    <property type="match status" value="1"/>
</dbReference>
<accession>A0A1Z1FGN1</accession>
<evidence type="ECO:0000313" key="9">
    <source>
        <dbReference type="Proteomes" id="UP000515297"/>
    </source>
</evidence>
<dbReference type="AlphaFoldDB" id="A0A1Z1FGN1"/>
<dbReference type="SUPFAM" id="SSF48498">
    <property type="entry name" value="Tetracyclin repressor-like, C-terminal domain"/>
    <property type="match status" value="1"/>
</dbReference>
<geneLocation type="plasmid" evidence="7 9">
    <name>plas1</name>
</geneLocation>
<dbReference type="Proteomes" id="UP000515297">
    <property type="component" value="Plasmid plas1"/>
</dbReference>
<dbReference type="InterPro" id="IPR009057">
    <property type="entry name" value="Homeodomain-like_sf"/>
</dbReference>
<evidence type="ECO:0000256" key="4">
    <source>
        <dbReference type="PROSITE-ProRule" id="PRU00335"/>
    </source>
</evidence>
<keyword evidence="1" id="KW-0805">Transcription regulation</keyword>
<geneLocation type="plasmid" evidence="8">
    <name>pcme4a9i</name>
</geneLocation>
<dbReference type="KEGG" id="cman:A9D14_16710"/>
<dbReference type="InterPro" id="IPR025996">
    <property type="entry name" value="MT1864/Rv1816-like_C"/>
</dbReference>
<evidence type="ECO:0000313" key="7">
    <source>
        <dbReference type="EMBL" id="QNE07461.1"/>
    </source>
</evidence>
<dbReference type="EMBL" id="CP019603">
    <property type="protein sequence ID" value="ARU17958.1"/>
    <property type="molecule type" value="Genomic_DNA"/>
</dbReference>
<dbReference type="GO" id="GO:0003700">
    <property type="term" value="F:DNA-binding transcription factor activity"/>
    <property type="evidence" value="ECO:0007669"/>
    <property type="project" value="TreeGrafter"/>
</dbReference>
<evidence type="ECO:0000313" key="8">
    <source>
        <dbReference type="Proteomes" id="UP000195807"/>
    </source>
</evidence>
<keyword evidence="2 4" id="KW-0238">DNA-binding</keyword>
<reference evidence="7 9" key="2">
    <citation type="submission" date="2020-08" db="EMBL/GenBank/DDBJ databases">
        <authorList>
            <person name="Liu G."/>
            <person name="Sun C."/>
        </authorList>
    </citation>
    <scope>NUCLEOTIDE SEQUENCE [LARGE SCALE GENOMIC DNA]</scope>
    <source>
        <strain evidence="7 9">OT19</strain>
        <plasmid evidence="7 9">plas1</plasmid>
    </source>
</reference>
<name>A0A1Z1FGN1_9SPHN</name>
<feature type="DNA-binding region" description="H-T-H motif" evidence="4">
    <location>
        <begin position="34"/>
        <end position="53"/>
    </location>
</feature>
<keyword evidence="3" id="KW-0804">Transcription</keyword>
<evidence type="ECO:0000256" key="3">
    <source>
        <dbReference type="ARBA" id="ARBA00023163"/>
    </source>
</evidence>
<dbReference type="InterPro" id="IPR036271">
    <property type="entry name" value="Tet_transcr_reg_TetR-rel_C_sf"/>
</dbReference>
<evidence type="ECO:0000256" key="1">
    <source>
        <dbReference type="ARBA" id="ARBA00023015"/>
    </source>
</evidence>
<proteinExistence type="predicted"/>
<dbReference type="STRING" id="450378.GCA_001661675_03358"/>
<sequence>MAAKSEKYHRDDLRGDLLRAGRRYIAEKGHHSLSVRTLAQSVGVSPGAPYHHFRDRRALLLALASEGYEELFGAAHAFVEPGRTPEETLLEMGLQFVNFAVSSPRLLELMYESELTSPAVDPVLVKYQDIGHAALIKPLREALTELDENEIGLRGLAYWSSIYGFASLRRKHMIEKIEPPDMAQDQVVRRVISLAVSAALRIESGRPAA</sequence>
<dbReference type="Gene3D" id="1.10.357.10">
    <property type="entry name" value="Tetracycline Repressor, domain 2"/>
    <property type="match status" value="1"/>
</dbReference>
<dbReference type="PRINTS" id="PR00455">
    <property type="entry name" value="HTHTETR"/>
</dbReference>
<dbReference type="RefSeq" id="WP_066850420.1">
    <property type="nucleotide sequence ID" value="NZ_CP019603.1"/>
</dbReference>
<keyword evidence="8" id="KW-1185">Reference proteome</keyword>
<gene>
    <name evidence="6" type="ORF">A9D14_16710</name>
    <name evidence="7" type="ORF">H4O24_16420</name>
</gene>
<dbReference type="GO" id="GO:0000976">
    <property type="term" value="F:transcription cis-regulatory region binding"/>
    <property type="evidence" value="ECO:0007669"/>
    <property type="project" value="TreeGrafter"/>
</dbReference>
<organism evidence="6 8">
    <name type="scientific">Croceicoccus marinus</name>
    <dbReference type="NCBI Taxonomy" id="450378"/>
    <lineage>
        <taxon>Bacteria</taxon>
        <taxon>Pseudomonadati</taxon>
        <taxon>Pseudomonadota</taxon>
        <taxon>Alphaproteobacteria</taxon>
        <taxon>Sphingomonadales</taxon>
        <taxon>Erythrobacteraceae</taxon>
        <taxon>Croceicoccus</taxon>
    </lineage>
</organism>
<dbReference type="PANTHER" id="PTHR30055">
    <property type="entry name" value="HTH-TYPE TRANSCRIPTIONAL REGULATOR RUTR"/>
    <property type="match status" value="1"/>
</dbReference>
<reference evidence="6 8" key="1">
    <citation type="submission" date="2017-01" db="EMBL/GenBank/DDBJ databases">
        <title>Complete genome sequence of esterase-producing bacterium Croceicoccus marinus E4A9.</title>
        <authorList>
            <person name="Wu Y.-H."/>
            <person name="Cheng H."/>
            <person name="Xu L."/>
            <person name="Huo Y.-Y."/>
            <person name="Wang C.-S."/>
            <person name="Xu X.-W."/>
        </authorList>
    </citation>
    <scope>NUCLEOTIDE SEQUENCE [LARGE SCALE GENOMIC DNA]</scope>
    <source>
        <strain evidence="6 8">E4A9</strain>
        <plasmid evidence="6">pCME4A9I</plasmid>
        <plasmid evidence="8">Plasmid pcme4a9i</plasmid>
    </source>
</reference>
<evidence type="ECO:0000256" key="2">
    <source>
        <dbReference type="ARBA" id="ARBA00023125"/>
    </source>
</evidence>
<dbReference type="InterPro" id="IPR001647">
    <property type="entry name" value="HTH_TetR"/>
</dbReference>
<evidence type="ECO:0000259" key="5">
    <source>
        <dbReference type="PROSITE" id="PS50977"/>
    </source>
</evidence>
<geneLocation type="plasmid" evidence="6">
    <name>pCME4A9I</name>
</geneLocation>
<feature type="domain" description="HTH tetR-type" evidence="5">
    <location>
        <begin position="11"/>
        <end position="71"/>
    </location>
</feature>
<keyword evidence="6" id="KW-0614">Plasmid</keyword>
<protein>
    <submittedName>
        <fullName evidence="6">TetR family transcriptional regulator</fullName>
    </submittedName>
    <submittedName>
        <fullName evidence="7">TetR/AcrR family transcriptional regulator</fullName>
    </submittedName>
</protein>
<evidence type="ECO:0000313" key="6">
    <source>
        <dbReference type="EMBL" id="ARU17958.1"/>
    </source>
</evidence>
<dbReference type="InterPro" id="IPR050109">
    <property type="entry name" value="HTH-type_TetR-like_transc_reg"/>
</dbReference>